<evidence type="ECO:0000313" key="2">
    <source>
        <dbReference type="Proteomes" id="UP000030706"/>
    </source>
</evidence>
<dbReference type="HOGENOM" id="CLU_1214531_0_0_1"/>
<reference evidence="1 2" key="1">
    <citation type="journal article" date="2014" name="BMC Genomics">
        <title>Genome sequencing of four Aureobasidium pullulans varieties: biotechnological potential, stress tolerance, and description of new species.</title>
        <authorList>
            <person name="Gostin Ar C."/>
            <person name="Ohm R.A."/>
            <person name="Kogej T."/>
            <person name="Sonjak S."/>
            <person name="Turk M."/>
            <person name="Zajc J."/>
            <person name="Zalar P."/>
            <person name="Grube M."/>
            <person name="Sun H."/>
            <person name="Han J."/>
            <person name="Sharma A."/>
            <person name="Chiniquy J."/>
            <person name="Ngan C.Y."/>
            <person name="Lipzen A."/>
            <person name="Barry K."/>
            <person name="Grigoriev I.V."/>
            <person name="Gunde-Cimerman N."/>
        </authorList>
    </citation>
    <scope>NUCLEOTIDE SEQUENCE [LARGE SCALE GENOMIC DNA]</scope>
    <source>
        <strain evidence="1 2">EXF-150</strain>
    </source>
</reference>
<dbReference type="Proteomes" id="UP000030706">
    <property type="component" value="Unassembled WGS sequence"/>
</dbReference>
<organism evidence="1 2">
    <name type="scientific">Aureobasidium pullulans EXF-150</name>
    <dbReference type="NCBI Taxonomy" id="1043002"/>
    <lineage>
        <taxon>Eukaryota</taxon>
        <taxon>Fungi</taxon>
        <taxon>Dikarya</taxon>
        <taxon>Ascomycota</taxon>
        <taxon>Pezizomycotina</taxon>
        <taxon>Dothideomycetes</taxon>
        <taxon>Dothideomycetidae</taxon>
        <taxon>Dothideales</taxon>
        <taxon>Saccotheciaceae</taxon>
        <taxon>Aureobasidium</taxon>
    </lineage>
</organism>
<proteinExistence type="predicted"/>
<dbReference type="RefSeq" id="XP_029762881.1">
    <property type="nucleotide sequence ID" value="XM_029909716.1"/>
</dbReference>
<name>A0A074XSS9_AURPU</name>
<keyword evidence="2" id="KW-1185">Reference proteome</keyword>
<evidence type="ECO:0000313" key="1">
    <source>
        <dbReference type="EMBL" id="KEQ86694.1"/>
    </source>
</evidence>
<protein>
    <submittedName>
        <fullName evidence="1">Uncharacterized protein</fullName>
    </submittedName>
</protein>
<dbReference type="AlphaFoldDB" id="A0A074XSS9"/>
<dbReference type="EMBL" id="KL584978">
    <property type="protein sequence ID" value="KEQ86694.1"/>
    <property type="molecule type" value="Genomic_DNA"/>
</dbReference>
<gene>
    <name evidence="1" type="ORF">M438DRAFT_404265</name>
</gene>
<accession>A0A074XSS9</accession>
<dbReference type="GeneID" id="40752022"/>
<sequence>MVCGSSGEIIPYLLVQTHLGDSKVSQDGIMGNVSALLEVLWEFSCQSGLLWYVKAVAGSLVYGLSDRKYLQGEEPIVVAKLISALNLAVFVNGDLNDDTFSEVDLSSFSRSIEGDVFGFGDSGEIQLSIRIEQTIVHCSGLICLLFELGVALGPVSYGLGMKFLPSANPELSVMRSEVPRFEDALQDSLLASLIAIRSHGCCIEPGSRVEIGRVQIFDEGDVLRPILL</sequence>